<dbReference type="Proteomes" id="UP000204225">
    <property type="component" value="Segment"/>
</dbReference>
<sequence>MVLTGEAVHRIAKDVKYIMKNPINNIYYKHDSEDITKGYALIIGNTETPYSCGNYLFEFTFPDNYPFEPPKVRILTSDGVMRFHPNLYIGGKVCLSIINTWSGEGWTSCNNINSVLLIILSVLDNYSLTFEPGIGKTHHNVKKYDLLVGYKNIEHCVIKQIEILNNLAENNRDHDTNNPKLYKCENCLLLFKDEIIDNFNKNFSIIVDDLQRIQDGVDKLKGNGTLYVSSYALIFPLDFPKIKDTLMTLSITTGLKNLVINN</sequence>
<accession>A0AC59EWX7</accession>
<protein>
    <submittedName>
        <fullName evidence="1">Ubiquitin-conjugating enzyme E2</fullName>
    </submittedName>
</protein>
<evidence type="ECO:0000313" key="1">
    <source>
        <dbReference type="EMBL" id="AGM15510.1"/>
    </source>
</evidence>
<gene>
    <name evidence="1" type="ORF">PGCG_00199</name>
</gene>
<name>A0AC59EWX7_9VIRU</name>
<organism evidence="1 2">
    <name type="scientific">Phaeocystis globosa virus PgV-16T</name>
    <dbReference type="NCBI Taxonomy" id="3071227"/>
    <lineage>
        <taxon>Viruses</taxon>
        <taxon>Varidnaviria</taxon>
        <taxon>Bamfordvirae</taxon>
        <taxon>Nucleocytoviricota</taxon>
        <taxon>Megaviricetes</taxon>
        <taxon>Imitervirales</taxon>
        <taxon>Mesomimiviridae</taxon>
        <taxon>Tethysvirus</taxon>
        <taxon>Tethysvirus hollandense</taxon>
    </lineage>
</organism>
<dbReference type="EMBL" id="KC662249">
    <property type="protein sequence ID" value="AGM15510.1"/>
    <property type="molecule type" value="Genomic_DNA"/>
</dbReference>
<evidence type="ECO:0000313" key="2">
    <source>
        <dbReference type="Proteomes" id="UP000204225"/>
    </source>
</evidence>
<reference evidence="1 2" key="1">
    <citation type="journal article" date="2013" name="Proc. Natl. Acad. Sci. U.S.A.">
        <title>Genome of Phaeocystis globosa virus PgV-16T highlights the common ancestry of the largest known DNA viruses infecting eukaryotes.</title>
        <authorList>
            <person name="Santini S."/>
            <person name="Jeudy S."/>
            <person name="Bartoli J."/>
            <person name="Poirot O."/>
            <person name="Lescot M."/>
            <person name="Abergel C."/>
            <person name="Barbe V."/>
            <person name="Wommack K.E."/>
            <person name="Noordeloos A.A."/>
            <person name="Brussaard C.P."/>
            <person name="Claverie J.M."/>
        </authorList>
    </citation>
    <scope>NUCLEOTIDE SEQUENCE [LARGE SCALE GENOMIC DNA]</scope>
    <source>
        <strain evidence="1 2">16T</strain>
    </source>
</reference>
<proteinExistence type="predicted"/>
<keyword evidence="2" id="KW-1185">Reference proteome</keyword>